<gene>
    <name evidence="1" type="ORF">ISS97_17010</name>
</gene>
<evidence type="ECO:0008006" key="3">
    <source>
        <dbReference type="Google" id="ProtNLM"/>
    </source>
</evidence>
<dbReference type="RefSeq" id="WP_379983402.1">
    <property type="nucleotide sequence ID" value="NZ_JADIKD010000012.1"/>
</dbReference>
<name>A0ABW8K7W1_9GAMM</name>
<proteinExistence type="predicted"/>
<reference evidence="1 2" key="1">
    <citation type="submission" date="2020-10" db="EMBL/GenBank/DDBJ databases">
        <title>Phylogeny of dyella-like bacteria.</title>
        <authorList>
            <person name="Fu J."/>
        </authorList>
    </citation>
    <scope>NUCLEOTIDE SEQUENCE [LARGE SCALE GENOMIC DNA]</scope>
    <source>
        <strain evidence="1 2">BB4</strain>
    </source>
</reference>
<organism evidence="1 2">
    <name type="scientific">Dyella koreensis</name>
    <dbReference type="NCBI Taxonomy" id="311235"/>
    <lineage>
        <taxon>Bacteria</taxon>
        <taxon>Pseudomonadati</taxon>
        <taxon>Pseudomonadota</taxon>
        <taxon>Gammaproteobacteria</taxon>
        <taxon>Lysobacterales</taxon>
        <taxon>Rhodanobacteraceae</taxon>
        <taxon>Dyella</taxon>
    </lineage>
</organism>
<evidence type="ECO:0000313" key="2">
    <source>
        <dbReference type="Proteomes" id="UP001620408"/>
    </source>
</evidence>
<keyword evidence="2" id="KW-1185">Reference proteome</keyword>
<accession>A0ABW8K7W1</accession>
<sequence>MTAPLFPWLMGHHPRREACLYIGAAYSEYLDNRRRHHRHPVDLVPRISEAAKLKASLQLPAKAWGVCWNFRPLLKSEHMKLKNMSYLAVMTSALLLPNAGLAADASKCTFGEAERDKIVDGMSYDQAVKILGCKEKRTGSGEYTFYEWKSTVPRNPNDESRTYPGVSAGMKENKLFGVTAY</sequence>
<protein>
    <recommendedName>
        <fullName evidence="3">DUF3862 domain-containing protein</fullName>
    </recommendedName>
</protein>
<dbReference type="EMBL" id="JADIKD010000012">
    <property type="protein sequence ID" value="MFK2918974.1"/>
    <property type="molecule type" value="Genomic_DNA"/>
</dbReference>
<dbReference type="Proteomes" id="UP001620408">
    <property type="component" value="Unassembled WGS sequence"/>
</dbReference>
<comment type="caution">
    <text evidence="1">The sequence shown here is derived from an EMBL/GenBank/DDBJ whole genome shotgun (WGS) entry which is preliminary data.</text>
</comment>
<evidence type="ECO:0000313" key="1">
    <source>
        <dbReference type="EMBL" id="MFK2918974.1"/>
    </source>
</evidence>